<organism evidence="1 2">
    <name type="scientific">Holtiella tumoricola</name>
    <dbReference type="NCBI Taxonomy" id="3018743"/>
    <lineage>
        <taxon>Bacteria</taxon>
        <taxon>Bacillati</taxon>
        <taxon>Bacillota</taxon>
        <taxon>Clostridia</taxon>
        <taxon>Lachnospirales</taxon>
        <taxon>Cellulosilyticaceae</taxon>
        <taxon>Holtiella</taxon>
    </lineage>
</organism>
<keyword evidence="2" id="KW-1185">Reference proteome</keyword>
<sequence length="144" mass="16266">MENLDTIKLLQECDAGTKMAVASIDEILEKVTDTQMKHLLSESKAHHEKIDYEIHLLLAKQKGQEKEPNSIAKGMSWIKTNMKMSMDNSDATVADLITDGCNMGVKSLYKYLNQYKAADQKAQDICIQLASIEEKLGKDLRKYL</sequence>
<proteinExistence type="predicted"/>
<dbReference type="EMBL" id="JAQIFT010000021">
    <property type="protein sequence ID" value="MDA3730986.1"/>
    <property type="molecule type" value="Genomic_DNA"/>
</dbReference>
<name>A0AA42DKZ4_9FIRM</name>
<reference evidence="1" key="1">
    <citation type="journal article" date="2023" name="Int. J. Syst. Evol. Microbiol.">
        <title>&lt;i&gt;Holtiella tumoricola&lt;/i&gt; gen. nov. sp. nov., isolated from a human clinical sample.</title>
        <authorList>
            <person name="Allen-Vercoe E."/>
            <person name="Daigneault M.C."/>
            <person name="Vancuren S.J."/>
            <person name="Cochrane K."/>
            <person name="O'Neal L.L."/>
            <person name="Sankaranarayanan K."/>
            <person name="Lawson P.A."/>
        </authorList>
    </citation>
    <scope>NUCLEOTIDE SEQUENCE</scope>
    <source>
        <strain evidence="1">CC70A</strain>
    </source>
</reference>
<protein>
    <recommendedName>
        <fullName evidence="3">DUF2383 domain-containing protein</fullName>
    </recommendedName>
</protein>
<gene>
    <name evidence="1" type="ORF">PBV87_05670</name>
</gene>
<dbReference type="Proteomes" id="UP001169242">
    <property type="component" value="Unassembled WGS sequence"/>
</dbReference>
<accession>A0AA42DKZ4</accession>
<comment type="caution">
    <text evidence="1">The sequence shown here is derived from an EMBL/GenBank/DDBJ whole genome shotgun (WGS) entry which is preliminary data.</text>
</comment>
<dbReference type="InterPro" id="IPR012347">
    <property type="entry name" value="Ferritin-like"/>
</dbReference>
<evidence type="ECO:0000313" key="2">
    <source>
        <dbReference type="Proteomes" id="UP001169242"/>
    </source>
</evidence>
<dbReference type="RefSeq" id="WP_271011457.1">
    <property type="nucleotide sequence ID" value="NZ_JAQIFT010000021.1"/>
</dbReference>
<dbReference type="Gene3D" id="1.20.1260.10">
    <property type="match status" value="1"/>
</dbReference>
<dbReference type="AlphaFoldDB" id="A0AA42DKZ4"/>
<evidence type="ECO:0000313" key="1">
    <source>
        <dbReference type="EMBL" id="MDA3730986.1"/>
    </source>
</evidence>
<evidence type="ECO:0008006" key="3">
    <source>
        <dbReference type="Google" id="ProtNLM"/>
    </source>
</evidence>